<dbReference type="PANTHER" id="PTHR43767">
    <property type="entry name" value="LONG-CHAIN-FATTY-ACID--COA LIGASE"/>
    <property type="match status" value="1"/>
</dbReference>
<reference evidence="4 5" key="1">
    <citation type="submission" date="2020-11" db="EMBL/GenBank/DDBJ databases">
        <title>Arthrobacter antarcticus sp. nov., isolated from Antarctic Soil.</title>
        <authorList>
            <person name="Li J."/>
        </authorList>
    </citation>
    <scope>NUCLEOTIDE SEQUENCE [LARGE SCALE GENOMIC DNA]</scope>
    <source>
        <strain evidence="4 5">Z1-20</strain>
    </source>
</reference>
<gene>
    <name evidence="4" type="ORF">IV500_01570</name>
</gene>
<keyword evidence="5" id="KW-1185">Reference proteome</keyword>
<dbReference type="InterPro" id="IPR045851">
    <property type="entry name" value="AMP-bd_C_sf"/>
</dbReference>
<protein>
    <submittedName>
        <fullName evidence="4">AMP-binding protein</fullName>
    </submittedName>
</protein>
<evidence type="ECO:0000313" key="4">
    <source>
        <dbReference type="EMBL" id="MBG0738124.1"/>
    </source>
</evidence>
<dbReference type="PANTHER" id="PTHR43767:SF1">
    <property type="entry name" value="NONRIBOSOMAL PEPTIDE SYNTHASE PES1 (EUROFUNG)-RELATED"/>
    <property type="match status" value="1"/>
</dbReference>
<evidence type="ECO:0000313" key="5">
    <source>
        <dbReference type="Proteomes" id="UP000655366"/>
    </source>
</evidence>
<sequence>MDIDPVLSALAAALSGDGPAVQLEPASSPHAAPGVTLLPETGSEGGSEIAVVVSTSGSTGVPKRTLLSVDALAASSMATAIALGGEGQWLLALPGHYVAGIQVLVRSLFAGTRPWVMDLSGGFTAAAFTAAATEMTDRIRYTSLVPTQLQRLLTDPVPDTLAALQRFNAVLLGGSPAAPGLLETARGAGINVVTTYGMSETCGGCVYDGVPLDGVQVAIRGGRIWLGGDVVASGYLHAPERTAESFYPGLPESQAQAGTDSARRTNGGRTGSTPTRWYRTEDQGELSTDGKLTVLGRVDDVINTGGIKVSAKLVADRLRLAPGVQDVFVAGLPDQQWGQRVCAAVVGSCTVEELRAAADPVSEPYAVPKTVLFMTELPMLATGKPDRQALLKALAAAEPTFIEE</sequence>
<dbReference type="RefSeq" id="WP_196395075.1">
    <property type="nucleotide sequence ID" value="NZ_JADNYM010000002.1"/>
</dbReference>
<dbReference type="Pfam" id="PF13193">
    <property type="entry name" value="AMP-binding_C"/>
    <property type="match status" value="1"/>
</dbReference>
<dbReference type="GO" id="GO:0016878">
    <property type="term" value="F:acid-thiol ligase activity"/>
    <property type="evidence" value="ECO:0007669"/>
    <property type="project" value="UniProtKB-ARBA"/>
</dbReference>
<dbReference type="InterPro" id="IPR042099">
    <property type="entry name" value="ANL_N_sf"/>
</dbReference>
<proteinExistence type="predicted"/>
<dbReference type="InterPro" id="IPR000873">
    <property type="entry name" value="AMP-dep_synth/lig_dom"/>
</dbReference>
<dbReference type="EMBL" id="JADNYM010000002">
    <property type="protein sequence ID" value="MBG0738124.1"/>
    <property type="molecule type" value="Genomic_DNA"/>
</dbReference>
<dbReference type="Pfam" id="PF00501">
    <property type="entry name" value="AMP-binding"/>
    <property type="match status" value="1"/>
</dbReference>
<name>A0A931CMF6_9MICC</name>
<dbReference type="InterPro" id="IPR050237">
    <property type="entry name" value="ATP-dep_AMP-bd_enzyme"/>
</dbReference>
<comment type="caution">
    <text evidence="4">The sequence shown here is derived from an EMBL/GenBank/DDBJ whole genome shotgun (WGS) entry which is preliminary data.</text>
</comment>
<dbReference type="Gene3D" id="3.30.300.30">
    <property type="match status" value="1"/>
</dbReference>
<accession>A0A931CMF6</accession>
<evidence type="ECO:0000259" key="2">
    <source>
        <dbReference type="Pfam" id="PF00501"/>
    </source>
</evidence>
<dbReference type="Gene3D" id="3.40.50.12780">
    <property type="entry name" value="N-terminal domain of ligase-like"/>
    <property type="match status" value="1"/>
</dbReference>
<feature type="domain" description="AMP-binding enzyme C-terminal" evidence="3">
    <location>
        <begin position="321"/>
        <end position="384"/>
    </location>
</feature>
<feature type="domain" description="AMP-dependent synthetase/ligase" evidence="2">
    <location>
        <begin position="43"/>
        <end position="211"/>
    </location>
</feature>
<feature type="region of interest" description="Disordered" evidence="1">
    <location>
        <begin position="246"/>
        <end position="277"/>
    </location>
</feature>
<dbReference type="Proteomes" id="UP000655366">
    <property type="component" value="Unassembled WGS sequence"/>
</dbReference>
<organism evidence="4 5">
    <name type="scientific">Arthrobacter terrae</name>
    <dbReference type="NCBI Taxonomy" id="2935737"/>
    <lineage>
        <taxon>Bacteria</taxon>
        <taxon>Bacillati</taxon>
        <taxon>Actinomycetota</taxon>
        <taxon>Actinomycetes</taxon>
        <taxon>Micrococcales</taxon>
        <taxon>Micrococcaceae</taxon>
        <taxon>Arthrobacter</taxon>
    </lineage>
</organism>
<dbReference type="AlphaFoldDB" id="A0A931CMF6"/>
<dbReference type="InterPro" id="IPR025110">
    <property type="entry name" value="AMP-bd_C"/>
</dbReference>
<evidence type="ECO:0000256" key="1">
    <source>
        <dbReference type="SAM" id="MobiDB-lite"/>
    </source>
</evidence>
<evidence type="ECO:0000259" key="3">
    <source>
        <dbReference type="Pfam" id="PF13193"/>
    </source>
</evidence>
<dbReference type="SUPFAM" id="SSF56801">
    <property type="entry name" value="Acetyl-CoA synthetase-like"/>
    <property type="match status" value="1"/>
</dbReference>
<feature type="region of interest" description="Disordered" evidence="1">
    <location>
        <begin position="22"/>
        <end position="43"/>
    </location>
</feature>